<dbReference type="PROSITE" id="PS51257">
    <property type="entry name" value="PROKAR_LIPOPROTEIN"/>
    <property type="match status" value="1"/>
</dbReference>
<evidence type="ECO:0000313" key="2">
    <source>
        <dbReference type="Proteomes" id="UP000033664"/>
    </source>
</evidence>
<accession>A0A0F4PM96</accession>
<evidence type="ECO:0000313" key="1">
    <source>
        <dbReference type="EMBL" id="KJY95351.1"/>
    </source>
</evidence>
<dbReference type="EMBL" id="JXXZ01000022">
    <property type="protein sequence ID" value="KJY95351.1"/>
    <property type="molecule type" value="Genomic_DNA"/>
</dbReference>
<comment type="caution">
    <text evidence="1">The sequence shown here is derived from an EMBL/GenBank/DDBJ whole genome shotgun (WGS) entry which is preliminary data.</text>
</comment>
<dbReference type="eggNOG" id="ENOG5032WW6">
    <property type="taxonomic scope" value="Bacteria"/>
</dbReference>
<keyword evidence="2" id="KW-1185">Reference proteome</keyword>
<proteinExistence type="predicted"/>
<dbReference type="RefSeq" id="WP_045979797.1">
    <property type="nucleotide sequence ID" value="NZ_JXXY01000013.1"/>
</dbReference>
<reference evidence="1 2" key="1">
    <citation type="journal article" date="2015" name="BMC Genomics">
        <title>Genome mining reveals unlocked bioactive potential of marine Gram-negative bacteria.</title>
        <authorList>
            <person name="Machado H."/>
            <person name="Sonnenschein E.C."/>
            <person name="Melchiorsen J."/>
            <person name="Gram L."/>
        </authorList>
    </citation>
    <scope>NUCLEOTIDE SEQUENCE [LARGE SCALE GENOMIC DNA]</scope>
    <source>
        <strain evidence="1 2">S3137</strain>
    </source>
</reference>
<organism evidence="1 2">
    <name type="scientific">Pseudoalteromonas ruthenica</name>
    <dbReference type="NCBI Taxonomy" id="151081"/>
    <lineage>
        <taxon>Bacteria</taxon>
        <taxon>Pseudomonadati</taxon>
        <taxon>Pseudomonadota</taxon>
        <taxon>Gammaproteobacteria</taxon>
        <taxon>Alteromonadales</taxon>
        <taxon>Pseudoalteromonadaceae</taxon>
        <taxon>Pseudoalteromonas</taxon>
    </lineage>
</organism>
<dbReference type="GeneID" id="58230417"/>
<dbReference type="AlphaFoldDB" id="A0A0F4PM96"/>
<dbReference type="Proteomes" id="UP000033664">
    <property type="component" value="Unassembled WGS sequence"/>
</dbReference>
<name>A0A0F4PM96_9GAMM</name>
<protein>
    <submittedName>
        <fullName evidence="1">Uncharacterized protein</fullName>
    </submittedName>
</protein>
<sequence length="215" mass="24504">MKELLLFIGIFVLAGCQSARIHIVAPSFDKQQKQQLAQHFADQNLKVNFAQGVLAPSEFNEASITMSPTFADFKLLGLVKDALRSAGYYKVDELRFAQQQQFYYEGHIGVYLLLPKEQRLPLYVESEDCTPYRTLMLTPEGRWQLDDFVSKPLAGTWRRQGDRVVLTSDSGVDTHLHYERTTRITYRGERPAHVLKALPGTQVAFKCTFVAINMN</sequence>
<gene>
    <name evidence="1" type="ORF">TW72_18130</name>
</gene>
<dbReference type="PATRIC" id="fig|151081.8.peg.2520"/>
<dbReference type="OrthoDB" id="6307630at2"/>